<dbReference type="AlphaFoldDB" id="A0A8H7D0Z5"/>
<protein>
    <submittedName>
        <fullName evidence="2">Uncharacterized protein</fullName>
    </submittedName>
</protein>
<accession>A0A8H7D0Z5</accession>
<feature type="compositionally biased region" description="Polar residues" evidence="1">
    <location>
        <begin position="241"/>
        <end position="257"/>
    </location>
</feature>
<reference evidence="2" key="1">
    <citation type="submission" date="2020-05" db="EMBL/GenBank/DDBJ databases">
        <title>Mycena genomes resolve the evolution of fungal bioluminescence.</title>
        <authorList>
            <person name="Tsai I.J."/>
        </authorList>
    </citation>
    <scope>NUCLEOTIDE SEQUENCE</scope>
    <source>
        <strain evidence="2">160909Yilan</strain>
    </source>
</reference>
<feature type="region of interest" description="Disordered" evidence="1">
    <location>
        <begin position="349"/>
        <end position="439"/>
    </location>
</feature>
<sequence length="491" mass="51495">MPPVATQPASPKGIDQNPPNAKPVSKKDPVSSKRPTALPKPATQSKASHRSSKPIINWFQRKLGGGSNLVKPKRAENQQPLGAQGRPSPLSKLDAARRKTISLNEEDDSELYANDLASENSSIARGSTWSPTSALEADEDASLRPFPPSAPPSPSPSPSSSSYVSDPRTFRSLAASTKPTTLLSIDLNGNGMAHIAQAPAAPINRLHVRSSSTNTASAIAGSGVTFSALPPSPVSVDATRNYPNSSLHPPSGSNVPSVQAPLHTTHHPRNNPRPSSPPLDNASVLTLASSAYAMPMRPGLNGPGWSSAAPSALNNDSVSHFGGSITYADAESTSQYLLGDDDVDASVRALRPRSSRRGSWESEASRWSARVQQGGAGTPSVARDGRSLWTSNSIRTGGLSAENDMYEKTDEGDDRSDTASSISQTEPKAAPDPLDLSLKKPLQGGEAYIAALQLPLPASTEDLVAGGKEKTVEVATKEEDLTPNERTTPLA</sequence>
<feature type="region of interest" description="Disordered" evidence="1">
    <location>
        <begin position="237"/>
        <end position="282"/>
    </location>
</feature>
<dbReference type="EMBL" id="JACAZH010000011">
    <property type="protein sequence ID" value="KAF7355151.1"/>
    <property type="molecule type" value="Genomic_DNA"/>
</dbReference>
<dbReference type="OrthoDB" id="3269047at2759"/>
<evidence type="ECO:0000256" key="1">
    <source>
        <dbReference type="SAM" id="MobiDB-lite"/>
    </source>
</evidence>
<dbReference type="Proteomes" id="UP000623467">
    <property type="component" value="Unassembled WGS sequence"/>
</dbReference>
<organism evidence="2 3">
    <name type="scientific">Mycena sanguinolenta</name>
    <dbReference type="NCBI Taxonomy" id="230812"/>
    <lineage>
        <taxon>Eukaryota</taxon>
        <taxon>Fungi</taxon>
        <taxon>Dikarya</taxon>
        <taxon>Basidiomycota</taxon>
        <taxon>Agaricomycotina</taxon>
        <taxon>Agaricomycetes</taxon>
        <taxon>Agaricomycetidae</taxon>
        <taxon>Agaricales</taxon>
        <taxon>Marasmiineae</taxon>
        <taxon>Mycenaceae</taxon>
        <taxon>Mycena</taxon>
    </lineage>
</organism>
<feature type="compositionally biased region" description="Low complexity" evidence="1">
    <location>
        <begin position="158"/>
        <end position="167"/>
    </location>
</feature>
<gene>
    <name evidence="2" type="ORF">MSAN_01430800</name>
</gene>
<name>A0A8H7D0Z5_9AGAR</name>
<feature type="compositionally biased region" description="Pro residues" evidence="1">
    <location>
        <begin position="145"/>
        <end position="157"/>
    </location>
</feature>
<keyword evidence="3" id="KW-1185">Reference proteome</keyword>
<evidence type="ECO:0000313" key="2">
    <source>
        <dbReference type="EMBL" id="KAF7355151.1"/>
    </source>
</evidence>
<proteinExistence type="predicted"/>
<feature type="region of interest" description="Disordered" evidence="1">
    <location>
        <begin position="465"/>
        <end position="491"/>
    </location>
</feature>
<evidence type="ECO:0000313" key="3">
    <source>
        <dbReference type="Proteomes" id="UP000623467"/>
    </source>
</evidence>
<feature type="region of interest" description="Disordered" evidence="1">
    <location>
        <begin position="1"/>
        <end position="167"/>
    </location>
</feature>
<comment type="caution">
    <text evidence="2">The sequence shown here is derived from an EMBL/GenBank/DDBJ whole genome shotgun (WGS) entry which is preliminary data.</text>
</comment>
<feature type="compositionally biased region" description="Basic and acidic residues" evidence="1">
    <location>
        <begin position="467"/>
        <end position="480"/>
    </location>
</feature>
<feature type="compositionally biased region" description="Polar residues" evidence="1">
    <location>
        <begin position="117"/>
        <end position="133"/>
    </location>
</feature>